<feature type="region of interest" description="Disordered" evidence="1">
    <location>
        <begin position="254"/>
        <end position="328"/>
    </location>
</feature>
<organism evidence="2 3">
    <name type="scientific">Durusdinium trenchii</name>
    <dbReference type="NCBI Taxonomy" id="1381693"/>
    <lineage>
        <taxon>Eukaryota</taxon>
        <taxon>Sar</taxon>
        <taxon>Alveolata</taxon>
        <taxon>Dinophyceae</taxon>
        <taxon>Suessiales</taxon>
        <taxon>Symbiodiniaceae</taxon>
        <taxon>Durusdinium</taxon>
    </lineage>
</organism>
<comment type="caution">
    <text evidence="2">The sequence shown here is derived from an EMBL/GenBank/DDBJ whole genome shotgun (WGS) entry which is preliminary data.</text>
</comment>
<keyword evidence="3" id="KW-1185">Reference proteome</keyword>
<feature type="compositionally biased region" description="Polar residues" evidence="1">
    <location>
        <begin position="298"/>
        <end position="307"/>
    </location>
</feature>
<protein>
    <submittedName>
        <fullName evidence="2">Uncharacterized protein</fullName>
    </submittedName>
</protein>
<dbReference type="Gene3D" id="2.60.120.920">
    <property type="match status" value="1"/>
</dbReference>
<proteinExistence type="predicted"/>
<gene>
    <name evidence="2" type="ORF">SCF082_LOCUS24837</name>
</gene>
<evidence type="ECO:0000313" key="3">
    <source>
        <dbReference type="Proteomes" id="UP001642464"/>
    </source>
</evidence>
<accession>A0ABP0LY88</accession>
<feature type="compositionally biased region" description="Basic residues" evidence="1">
    <location>
        <begin position="74"/>
        <end position="90"/>
    </location>
</feature>
<evidence type="ECO:0000256" key="1">
    <source>
        <dbReference type="SAM" id="MobiDB-lite"/>
    </source>
</evidence>
<name>A0ABP0LY88_9DINO</name>
<dbReference type="SUPFAM" id="SSF49899">
    <property type="entry name" value="Concanavalin A-like lectins/glucanases"/>
    <property type="match status" value="1"/>
</dbReference>
<evidence type="ECO:0000313" key="2">
    <source>
        <dbReference type="EMBL" id="CAK9043474.1"/>
    </source>
</evidence>
<dbReference type="InterPro" id="IPR013320">
    <property type="entry name" value="ConA-like_dom_sf"/>
</dbReference>
<dbReference type="InterPro" id="IPR043136">
    <property type="entry name" value="B30.2/SPRY_sf"/>
</dbReference>
<feature type="compositionally biased region" description="Polar residues" evidence="1">
    <location>
        <begin position="254"/>
        <end position="278"/>
    </location>
</feature>
<feature type="compositionally biased region" description="Low complexity" evidence="1">
    <location>
        <begin position="58"/>
        <end position="71"/>
    </location>
</feature>
<dbReference type="Proteomes" id="UP001642464">
    <property type="component" value="Unassembled WGS sequence"/>
</dbReference>
<reference evidence="2 3" key="1">
    <citation type="submission" date="2024-02" db="EMBL/GenBank/DDBJ databases">
        <authorList>
            <person name="Chen Y."/>
            <person name="Shah S."/>
            <person name="Dougan E. K."/>
            <person name="Thang M."/>
            <person name="Chan C."/>
        </authorList>
    </citation>
    <scope>NUCLEOTIDE SEQUENCE [LARGE SCALE GENOMIC DNA]</scope>
</reference>
<dbReference type="EMBL" id="CAXAMM010018455">
    <property type="protein sequence ID" value="CAK9043474.1"/>
    <property type="molecule type" value="Genomic_DNA"/>
</dbReference>
<sequence>MYIKDTFVDKAVEGKTKVLELGVYILETLGAVGLPADQVTALLVRFGGPGGKPGEQEGGVQQQGEGGAAEAASKKKKKRKVKKRKRRRADKTRENMLVRKRREEAALQRHYHDKQHNKNYLFQRTLRFLIEARSSSPQQVISRILFYLADALGESLDHPSKRDLERAVDLFVEEAHVQRGSRVQMGNIPKPLSRAVTGVVLSYQEREDLQLPSSAQSRIRRGMHFDIPIRPFDATVQLLPAPCVRDLKQRRSSLQLAPEQQQQLDSLQGSMQQESHQMIKQRRVTVTRCGSGDGDGESPTSPSSPQAHDQALVAAGVPPPPSPRRGTGTLALRESAATLSEQQVLRYHEEIEEQDLVGRMMANAQANEHVIPCTPQSFPPTPESRTALLGDFSEFTENVLWRARDELRGQEQHNERVRMAILNPEDAHPKVLLNCGGHCASLDPRSCDGVATGPAPHRERIYRSVRAALSFQHGRTTYFEICPMWSGPEAVEPDAGGAPATARFPLHLCVGVSTKQMSLRNTVPGCSPHSVGLDSSGVLLLAGRRTRASAFSYGSVIGVCVRAWASHISVAFFVDGRQVVASAHNLGVDVADHDQEEFKDTLGVFSMRADPDAAPLEYLPTLSIKSRNVKAFAHFSAMDMRHPPDTAAAGPRSPYWAEIAQFVPGEPVFALDGTLLLHDDPAFTL</sequence>
<feature type="region of interest" description="Disordered" evidence="1">
    <location>
        <begin position="50"/>
        <end position="93"/>
    </location>
</feature>